<dbReference type="GO" id="GO:0000160">
    <property type="term" value="P:phosphorelay signal transduction system"/>
    <property type="evidence" value="ECO:0007669"/>
    <property type="project" value="InterPro"/>
</dbReference>
<protein>
    <recommendedName>
        <fullName evidence="3">Response regulatory domain-containing protein</fullName>
    </recommendedName>
</protein>
<name>A0A5K8AIK2_9BACT</name>
<evidence type="ECO:0000313" key="4">
    <source>
        <dbReference type="EMBL" id="BBO91584.1"/>
    </source>
</evidence>
<evidence type="ECO:0000256" key="2">
    <source>
        <dbReference type="PROSITE-ProRule" id="PRU00169"/>
    </source>
</evidence>
<proteinExistence type="predicted"/>
<dbReference type="RefSeq" id="WP_155312481.1">
    <property type="nucleotide sequence ID" value="NZ_AP021879.1"/>
</dbReference>
<evidence type="ECO:0000256" key="1">
    <source>
        <dbReference type="ARBA" id="ARBA00022553"/>
    </source>
</evidence>
<dbReference type="PANTHER" id="PTHR44591">
    <property type="entry name" value="STRESS RESPONSE REGULATOR PROTEIN 1"/>
    <property type="match status" value="1"/>
</dbReference>
<dbReference type="Gene3D" id="3.40.50.2300">
    <property type="match status" value="1"/>
</dbReference>
<feature type="domain" description="Response regulatory" evidence="3">
    <location>
        <begin position="5"/>
        <end position="120"/>
    </location>
</feature>
<dbReference type="InterPro" id="IPR011006">
    <property type="entry name" value="CheY-like_superfamily"/>
</dbReference>
<accession>A0A5K8AIK2</accession>
<gene>
    <name evidence="4" type="ORF">DSCOOX_47640</name>
</gene>
<dbReference type="SUPFAM" id="SSF52172">
    <property type="entry name" value="CheY-like"/>
    <property type="match status" value="1"/>
</dbReference>
<dbReference type="AlphaFoldDB" id="A0A5K8AIK2"/>
<dbReference type="Proteomes" id="UP000422108">
    <property type="component" value="Chromosome"/>
</dbReference>
<dbReference type="EMBL" id="AP021879">
    <property type="protein sequence ID" value="BBO91584.1"/>
    <property type="molecule type" value="Genomic_DNA"/>
</dbReference>
<evidence type="ECO:0000259" key="3">
    <source>
        <dbReference type="PROSITE" id="PS50110"/>
    </source>
</evidence>
<keyword evidence="1 2" id="KW-0597">Phosphoprotein</keyword>
<feature type="modified residue" description="4-aspartylphosphate" evidence="2">
    <location>
        <position position="55"/>
    </location>
</feature>
<dbReference type="PROSITE" id="PS50110">
    <property type="entry name" value="RESPONSE_REGULATORY"/>
    <property type="match status" value="1"/>
</dbReference>
<reference evidence="4 5" key="1">
    <citation type="submission" date="2019-11" db="EMBL/GenBank/DDBJ databases">
        <title>Comparative genomics of hydrocarbon-degrading Desulfosarcina strains.</title>
        <authorList>
            <person name="Watanabe M."/>
            <person name="Kojima H."/>
            <person name="Fukui M."/>
        </authorList>
    </citation>
    <scope>NUCLEOTIDE SEQUENCE [LARGE SCALE GENOMIC DNA]</scope>
    <source>
        <strain evidence="5">oXyS1</strain>
    </source>
</reference>
<dbReference type="PANTHER" id="PTHR44591:SF3">
    <property type="entry name" value="RESPONSE REGULATORY DOMAIN-CONTAINING PROTEIN"/>
    <property type="match status" value="1"/>
</dbReference>
<dbReference type="InterPro" id="IPR050595">
    <property type="entry name" value="Bact_response_regulator"/>
</dbReference>
<organism evidence="4 5">
    <name type="scientific">Desulfosarcina ovata subsp. ovata</name>
    <dbReference type="NCBI Taxonomy" id="2752305"/>
    <lineage>
        <taxon>Bacteria</taxon>
        <taxon>Pseudomonadati</taxon>
        <taxon>Thermodesulfobacteriota</taxon>
        <taxon>Desulfobacteria</taxon>
        <taxon>Desulfobacterales</taxon>
        <taxon>Desulfosarcinaceae</taxon>
        <taxon>Desulfosarcina</taxon>
    </lineage>
</organism>
<dbReference type="Pfam" id="PF00072">
    <property type="entry name" value="Response_reg"/>
    <property type="match status" value="1"/>
</dbReference>
<dbReference type="CDD" id="cd17534">
    <property type="entry name" value="REC_DC-like"/>
    <property type="match status" value="1"/>
</dbReference>
<evidence type="ECO:0000313" key="5">
    <source>
        <dbReference type="Proteomes" id="UP000422108"/>
    </source>
</evidence>
<sequence length="201" mass="23053">MTDDCILIVENELILAEDLSLTLKELGYEKYQITSTGEDAIAKVTHEKIGFVLMDIKLDGQIDGIEAAKQIQSFSDIPIVYLTAFSNEDLLTRAKETMPYGYLLKPFRSKELKAVIETARYKFEMEQRFKIKFKAMESLARKRKGADEIVTICCHCKKIKDPDGTWEYLESYIESHAIGKCSHSICPICAHGLYPEYYRDE</sequence>
<dbReference type="SMART" id="SM00448">
    <property type="entry name" value="REC"/>
    <property type="match status" value="1"/>
</dbReference>
<dbReference type="InterPro" id="IPR001789">
    <property type="entry name" value="Sig_transdc_resp-reg_receiver"/>
</dbReference>
<keyword evidence="5" id="KW-1185">Reference proteome</keyword>